<dbReference type="SMART" id="SM00382">
    <property type="entry name" value="AAA"/>
    <property type="match status" value="1"/>
</dbReference>
<evidence type="ECO:0000259" key="12">
    <source>
        <dbReference type="PROSITE" id="PS50929"/>
    </source>
</evidence>
<feature type="compositionally biased region" description="Acidic residues" evidence="9">
    <location>
        <begin position="659"/>
        <end position="668"/>
    </location>
</feature>
<keyword evidence="14" id="KW-1185">Reference proteome</keyword>
<dbReference type="SUPFAM" id="SSF52540">
    <property type="entry name" value="P-loop containing nucleoside triphosphate hydrolases"/>
    <property type="match status" value="1"/>
</dbReference>
<sequence>MSTSAPSQTRRVQGEERTLRQALGRLSPYLQGMRWRWVAGLIAAMLAGLVALAIPQVIQVLVNSVLRPGGSQTDVWSAVVVIAALGIAEGVLIFLRRVFILPPAAGVENSARVALYRRLQRLPVAFHDSWPSGQLLSRSVADLGLLRRWIAFGSVMFVVSLVTIAVGLALLFSSSWVLGLIYLAGAIPIMWRSFYFRNDFRAASRLSQDQAGDLATTVEESVHGIRVLKAFGRGREALEGFRGQADTLRGTEVHKATVLSKFIALIVALPEAVLGVALAVGLYLTATGEITVGALAAFFATAAVLAGPVESVGQLMGMTLSAKTAIDRHIDVLDSPVDIASPGEATFGGDERAQPAAHASAQEHRGGGALAFRGAQFRYPDAPADSTPLLQEITLELVPGETMALVGLTGSGKSTLVQLVPRLYDVTAGAVLVDGTDVREFDLTELRRRVSIAFEDATLFSDTIRNNVLLGAPEQILADPALADALLELALDTAQAQFAHEMPEGVDTEIGEEGLSLSGGQRQRIALARSIAAQPQILVLDDPLSALDVRTEEKVTARLREVLSGTTTLIVAHRPSTVALADRVAVLQQGRIVDVGTHTELLRRSADYRFIISSFEEDRSIESVMDSGVITGMLPVVSPDHQGPDDGHAPGQGASPDAGGDEDGADFTETERRAVEARADVVADNPAEAVTDADTPGTDARTGEAR</sequence>
<protein>
    <submittedName>
        <fullName evidence="13">ATP-binding cassette, subfamily B</fullName>
    </submittedName>
</protein>
<dbReference type="GO" id="GO:0015421">
    <property type="term" value="F:ABC-type oligopeptide transporter activity"/>
    <property type="evidence" value="ECO:0007669"/>
    <property type="project" value="TreeGrafter"/>
</dbReference>
<feature type="domain" description="ABC transporter" evidence="11">
    <location>
        <begin position="370"/>
        <end position="614"/>
    </location>
</feature>
<dbReference type="InterPro" id="IPR017871">
    <property type="entry name" value="ABC_transporter-like_CS"/>
</dbReference>
<evidence type="ECO:0000256" key="2">
    <source>
        <dbReference type="ARBA" id="ARBA00022448"/>
    </source>
</evidence>
<evidence type="ECO:0000313" key="13">
    <source>
        <dbReference type="EMBL" id="SFV22233.1"/>
    </source>
</evidence>
<feature type="transmembrane region" description="Helical" evidence="10">
    <location>
        <begin position="262"/>
        <end position="284"/>
    </location>
</feature>
<keyword evidence="3" id="KW-1003">Cell membrane</keyword>
<dbReference type="FunFam" id="3.40.50.300:FF:000854">
    <property type="entry name" value="Multidrug ABC transporter ATP-binding protein"/>
    <property type="match status" value="1"/>
</dbReference>
<dbReference type="GO" id="GO:0005886">
    <property type="term" value="C:plasma membrane"/>
    <property type="evidence" value="ECO:0007669"/>
    <property type="project" value="UniProtKB-SubCell"/>
</dbReference>
<feature type="domain" description="ABC transmembrane type-1" evidence="12">
    <location>
        <begin position="38"/>
        <end position="321"/>
    </location>
</feature>
<feature type="region of interest" description="Disordered" evidence="9">
    <location>
        <begin position="633"/>
        <end position="706"/>
    </location>
</feature>
<dbReference type="PANTHER" id="PTHR43394">
    <property type="entry name" value="ATP-DEPENDENT PERMEASE MDL1, MITOCHONDRIAL"/>
    <property type="match status" value="1"/>
</dbReference>
<feature type="transmembrane region" description="Helical" evidence="10">
    <location>
        <begin position="149"/>
        <end position="170"/>
    </location>
</feature>
<dbReference type="InterPro" id="IPR003439">
    <property type="entry name" value="ABC_transporter-like_ATP-bd"/>
</dbReference>
<dbReference type="GO" id="GO:0005524">
    <property type="term" value="F:ATP binding"/>
    <property type="evidence" value="ECO:0007669"/>
    <property type="project" value="UniProtKB-KW"/>
</dbReference>
<feature type="transmembrane region" description="Helical" evidence="10">
    <location>
        <begin position="35"/>
        <end position="55"/>
    </location>
</feature>
<name>A0A1I7MJX8_9MICC</name>
<evidence type="ECO:0000256" key="5">
    <source>
        <dbReference type="ARBA" id="ARBA00022741"/>
    </source>
</evidence>
<keyword evidence="7 10" id="KW-1133">Transmembrane helix</keyword>
<dbReference type="Gene3D" id="3.40.50.300">
    <property type="entry name" value="P-loop containing nucleotide triphosphate hydrolases"/>
    <property type="match status" value="1"/>
</dbReference>
<dbReference type="PROSITE" id="PS00211">
    <property type="entry name" value="ABC_TRANSPORTER_1"/>
    <property type="match status" value="1"/>
</dbReference>
<evidence type="ECO:0000259" key="11">
    <source>
        <dbReference type="PROSITE" id="PS50893"/>
    </source>
</evidence>
<dbReference type="Gene3D" id="1.20.1560.10">
    <property type="entry name" value="ABC transporter type 1, transmembrane domain"/>
    <property type="match status" value="1"/>
</dbReference>
<evidence type="ECO:0000256" key="1">
    <source>
        <dbReference type="ARBA" id="ARBA00004651"/>
    </source>
</evidence>
<dbReference type="Pfam" id="PF00005">
    <property type="entry name" value="ABC_tran"/>
    <property type="match status" value="1"/>
</dbReference>
<evidence type="ECO:0000256" key="8">
    <source>
        <dbReference type="ARBA" id="ARBA00023136"/>
    </source>
</evidence>
<dbReference type="AlphaFoldDB" id="A0A1I7MJX8"/>
<keyword evidence="8 10" id="KW-0472">Membrane</keyword>
<dbReference type="EMBL" id="FPCG01000003">
    <property type="protein sequence ID" value="SFV22233.1"/>
    <property type="molecule type" value="Genomic_DNA"/>
</dbReference>
<keyword evidence="6 13" id="KW-0067">ATP-binding</keyword>
<feature type="transmembrane region" description="Helical" evidence="10">
    <location>
        <begin position="176"/>
        <end position="195"/>
    </location>
</feature>
<comment type="subcellular location">
    <subcellularLocation>
        <location evidence="1">Cell membrane</location>
        <topology evidence="1">Multi-pass membrane protein</topology>
    </subcellularLocation>
</comment>
<dbReference type="CDD" id="cd18543">
    <property type="entry name" value="ABC_6TM_Rv0194_D1_like"/>
    <property type="match status" value="1"/>
</dbReference>
<evidence type="ECO:0000256" key="3">
    <source>
        <dbReference type="ARBA" id="ARBA00022475"/>
    </source>
</evidence>
<keyword evidence="4 10" id="KW-0812">Transmembrane</keyword>
<dbReference type="Proteomes" id="UP000198881">
    <property type="component" value="Unassembled WGS sequence"/>
</dbReference>
<feature type="transmembrane region" description="Helical" evidence="10">
    <location>
        <begin position="75"/>
        <end position="95"/>
    </location>
</feature>
<keyword evidence="5" id="KW-0547">Nucleotide-binding</keyword>
<dbReference type="GO" id="GO:0016887">
    <property type="term" value="F:ATP hydrolysis activity"/>
    <property type="evidence" value="ECO:0007669"/>
    <property type="project" value="InterPro"/>
</dbReference>
<dbReference type="InterPro" id="IPR003593">
    <property type="entry name" value="AAA+_ATPase"/>
</dbReference>
<dbReference type="Pfam" id="PF00664">
    <property type="entry name" value="ABC_membrane"/>
    <property type="match status" value="1"/>
</dbReference>
<dbReference type="PANTHER" id="PTHR43394:SF1">
    <property type="entry name" value="ATP-BINDING CASSETTE SUB-FAMILY B MEMBER 10, MITOCHONDRIAL"/>
    <property type="match status" value="1"/>
</dbReference>
<evidence type="ECO:0000256" key="7">
    <source>
        <dbReference type="ARBA" id="ARBA00022989"/>
    </source>
</evidence>
<dbReference type="InterPro" id="IPR036640">
    <property type="entry name" value="ABC1_TM_sf"/>
</dbReference>
<dbReference type="InterPro" id="IPR027417">
    <property type="entry name" value="P-loop_NTPase"/>
</dbReference>
<keyword evidence="2" id="KW-0813">Transport</keyword>
<evidence type="ECO:0000256" key="9">
    <source>
        <dbReference type="SAM" id="MobiDB-lite"/>
    </source>
</evidence>
<dbReference type="RefSeq" id="WP_245760623.1">
    <property type="nucleotide sequence ID" value="NZ_FPCG01000003.1"/>
</dbReference>
<evidence type="ECO:0000256" key="10">
    <source>
        <dbReference type="SAM" id="Phobius"/>
    </source>
</evidence>
<gene>
    <name evidence="13" type="ORF">SAMN04487966_103269</name>
</gene>
<dbReference type="PROSITE" id="PS50893">
    <property type="entry name" value="ABC_TRANSPORTER_2"/>
    <property type="match status" value="1"/>
</dbReference>
<accession>A0A1I7MJX8</accession>
<dbReference type="SUPFAM" id="SSF90123">
    <property type="entry name" value="ABC transporter transmembrane region"/>
    <property type="match status" value="1"/>
</dbReference>
<proteinExistence type="predicted"/>
<evidence type="ECO:0000256" key="4">
    <source>
        <dbReference type="ARBA" id="ARBA00022692"/>
    </source>
</evidence>
<dbReference type="InterPro" id="IPR011527">
    <property type="entry name" value="ABC1_TM_dom"/>
</dbReference>
<reference evidence="13 14" key="1">
    <citation type="submission" date="2016-10" db="EMBL/GenBank/DDBJ databases">
        <authorList>
            <person name="de Groot N.N."/>
        </authorList>
    </citation>
    <scope>NUCLEOTIDE SEQUENCE [LARGE SCALE GENOMIC DNA]</scope>
    <source>
        <strain evidence="13 14">CGMCC 1.7054</strain>
    </source>
</reference>
<organism evidence="13 14">
    <name type="scientific">Micrococcus terreus</name>
    <dbReference type="NCBI Taxonomy" id="574650"/>
    <lineage>
        <taxon>Bacteria</taxon>
        <taxon>Bacillati</taxon>
        <taxon>Actinomycetota</taxon>
        <taxon>Actinomycetes</taxon>
        <taxon>Micrococcales</taxon>
        <taxon>Micrococcaceae</taxon>
        <taxon>Micrococcus</taxon>
    </lineage>
</organism>
<feature type="compositionally biased region" description="Basic and acidic residues" evidence="9">
    <location>
        <begin position="669"/>
        <end position="681"/>
    </location>
</feature>
<evidence type="ECO:0000256" key="6">
    <source>
        <dbReference type="ARBA" id="ARBA00022840"/>
    </source>
</evidence>
<dbReference type="STRING" id="574650.SAMN04487966_103269"/>
<dbReference type="PROSITE" id="PS50929">
    <property type="entry name" value="ABC_TM1F"/>
    <property type="match status" value="1"/>
</dbReference>
<evidence type="ECO:0000313" key="14">
    <source>
        <dbReference type="Proteomes" id="UP000198881"/>
    </source>
</evidence>
<dbReference type="InterPro" id="IPR039421">
    <property type="entry name" value="Type_1_exporter"/>
</dbReference>